<evidence type="ECO:0000256" key="4">
    <source>
        <dbReference type="ARBA" id="ARBA00022989"/>
    </source>
</evidence>
<dbReference type="GO" id="GO:0022857">
    <property type="term" value="F:transmembrane transporter activity"/>
    <property type="evidence" value="ECO:0007669"/>
    <property type="project" value="InterPro"/>
</dbReference>
<dbReference type="Pfam" id="PF07690">
    <property type="entry name" value="MFS_1"/>
    <property type="match status" value="1"/>
</dbReference>
<dbReference type="PANTHER" id="PTHR43791">
    <property type="entry name" value="PERMEASE-RELATED"/>
    <property type="match status" value="1"/>
</dbReference>
<evidence type="ECO:0000256" key="2">
    <source>
        <dbReference type="ARBA" id="ARBA00022448"/>
    </source>
</evidence>
<evidence type="ECO:0000313" key="8">
    <source>
        <dbReference type="EMBL" id="KIP05904.1"/>
    </source>
</evidence>
<sequence length="485" mass="52496">MDDKDSHSLSDGDVKLTQLTPSVLALATTTRLPPRRNVWLRIDLFLLPIVTIIFFLSFLDKGNIGNARVAGLQKQLHMSNNQYSLALTVTYIPYILVEFPSNLLLKASAVSFAAPYAHLAHQRVGANVLLPTMAVLWGTVTTLQGLITSYSGLIACRFFLGLFEGGFLPGLTLYLASFYPRQRLQLRISIFFVSTSLAGAFSGLLASAIVHMEGVGGRHGWAWIFILEGLVTVLCGVAAFFLLPRDPGAARFLTHDERVYVERVLHEDGVLARDDVFSWAEVFSTFKKPHVLLMGVAGFFNGATLLGLVYFAPSIVAALGFTANQAQLMTVPPFAVAFVVSNATSYFSDRYGARGLSMIFSTIISTAGFALFLGSTADHARYGALFLIMSGTYAAAPPLCAWMANNARTHTGRAAAVAALTVCTNSGGVLATWLLGALSPAPRYTVAGVVLLVFQVGIALCAGANWVWLRRRNRRRRGAGWVYAL</sequence>
<proteinExistence type="predicted"/>
<evidence type="ECO:0000259" key="7">
    <source>
        <dbReference type="PROSITE" id="PS50850"/>
    </source>
</evidence>
<evidence type="ECO:0000256" key="5">
    <source>
        <dbReference type="ARBA" id="ARBA00023136"/>
    </source>
</evidence>
<dbReference type="FunFam" id="1.20.1250.20:FF:000018">
    <property type="entry name" value="MFS transporter permease"/>
    <property type="match status" value="1"/>
</dbReference>
<feature type="domain" description="Major facilitator superfamily (MFS) profile" evidence="7">
    <location>
        <begin position="46"/>
        <end position="473"/>
    </location>
</feature>
<keyword evidence="2" id="KW-0813">Transport</keyword>
<evidence type="ECO:0000256" key="6">
    <source>
        <dbReference type="SAM" id="Phobius"/>
    </source>
</evidence>
<keyword evidence="5 6" id="KW-0472">Membrane</keyword>
<accession>A0A0C3NLK9</accession>
<reference evidence="8 9" key="1">
    <citation type="journal article" date="2014" name="PLoS Genet.">
        <title>Analysis of the Phlebiopsis gigantea genome, transcriptome and secretome provides insight into its pioneer colonization strategies of wood.</title>
        <authorList>
            <person name="Hori C."/>
            <person name="Ishida T."/>
            <person name="Igarashi K."/>
            <person name="Samejima M."/>
            <person name="Suzuki H."/>
            <person name="Master E."/>
            <person name="Ferreira P."/>
            <person name="Ruiz-Duenas F.J."/>
            <person name="Held B."/>
            <person name="Canessa P."/>
            <person name="Larrondo L.F."/>
            <person name="Schmoll M."/>
            <person name="Druzhinina I.S."/>
            <person name="Kubicek C.P."/>
            <person name="Gaskell J.A."/>
            <person name="Kersten P."/>
            <person name="St John F."/>
            <person name="Glasner J."/>
            <person name="Sabat G."/>
            <person name="Splinter BonDurant S."/>
            <person name="Syed K."/>
            <person name="Yadav J."/>
            <person name="Mgbeahuruike A.C."/>
            <person name="Kovalchuk A."/>
            <person name="Asiegbu F.O."/>
            <person name="Lackner G."/>
            <person name="Hoffmeister D."/>
            <person name="Rencoret J."/>
            <person name="Gutierrez A."/>
            <person name="Sun H."/>
            <person name="Lindquist E."/>
            <person name="Barry K."/>
            <person name="Riley R."/>
            <person name="Grigoriev I.V."/>
            <person name="Henrissat B."/>
            <person name="Kues U."/>
            <person name="Berka R.M."/>
            <person name="Martinez A.T."/>
            <person name="Covert S.F."/>
            <person name="Blanchette R.A."/>
            <person name="Cullen D."/>
        </authorList>
    </citation>
    <scope>NUCLEOTIDE SEQUENCE [LARGE SCALE GENOMIC DNA]</scope>
    <source>
        <strain evidence="8 9">11061_1 CR5-6</strain>
    </source>
</reference>
<evidence type="ECO:0000313" key="9">
    <source>
        <dbReference type="Proteomes" id="UP000053257"/>
    </source>
</evidence>
<feature type="transmembrane region" description="Helical" evidence="6">
    <location>
        <begin position="331"/>
        <end position="348"/>
    </location>
</feature>
<dbReference type="SUPFAM" id="SSF103473">
    <property type="entry name" value="MFS general substrate transporter"/>
    <property type="match status" value="1"/>
</dbReference>
<feature type="transmembrane region" description="Helical" evidence="6">
    <location>
        <begin position="188"/>
        <end position="209"/>
    </location>
</feature>
<name>A0A0C3NLK9_PHLG1</name>
<keyword evidence="9" id="KW-1185">Reference proteome</keyword>
<dbReference type="FunFam" id="1.20.1250.20:FF:000013">
    <property type="entry name" value="MFS general substrate transporter"/>
    <property type="match status" value="1"/>
</dbReference>
<dbReference type="STRING" id="745531.A0A0C3NLK9"/>
<evidence type="ECO:0000256" key="3">
    <source>
        <dbReference type="ARBA" id="ARBA00022692"/>
    </source>
</evidence>
<dbReference type="GO" id="GO:0016020">
    <property type="term" value="C:membrane"/>
    <property type="evidence" value="ECO:0007669"/>
    <property type="project" value="UniProtKB-SubCell"/>
</dbReference>
<dbReference type="Proteomes" id="UP000053257">
    <property type="component" value="Unassembled WGS sequence"/>
</dbReference>
<dbReference type="InterPro" id="IPR020846">
    <property type="entry name" value="MFS_dom"/>
</dbReference>
<organism evidence="8 9">
    <name type="scientific">Phlebiopsis gigantea (strain 11061_1 CR5-6)</name>
    <name type="common">White-rot fungus</name>
    <name type="synonym">Peniophora gigantea</name>
    <dbReference type="NCBI Taxonomy" id="745531"/>
    <lineage>
        <taxon>Eukaryota</taxon>
        <taxon>Fungi</taxon>
        <taxon>Dikarya</taxon>
        <taxon>Basidiomycota</taxon>
        <taxon>Agaricomycotina</taxon>
        <taxon>Agaricomycetes</taxon>
        <taxon>Polyporales</taxon>
        <taxon>Phanerochaetaceae</taxon>
        <taxon>Phlebiopsis</taxon>
    </lineage>
</organism>
<dbReference type="PROSITE" id="PS50850">
    <property type="entry name" value="MFS"/>
    <property type="match status" value="1"/>
</dbReference>
<comment type="subcellular location">
    <subcellularLocation>
        <location evidence="1">Membrane</location>
        <topology evidence="1">Multi-pass membrane protein</topology>
    </subcellularLocation>
</comment>
<feature type="transmembrane region" description="Helical" evidence="6">
    <location>
        <begin position="128"/>
        <end position="146"/>
    </location>
</feature>
<feature type="transmembrane region" description="Helical" evidence="6">
    <location>
        <begin position="444"/>
        <end position="468"/>
    </location>
</feature>
<feature type="transmembrane region" description="Helical" evidence="6">
    <location>
        <begin position="355"/>
        <end position="374"/>
    </location>
</feature>
<dbReference type="AlphaFoldDB" id="A0A0C3NLK9"/>
<keyword evidence="4 6" id="KW-1133">Transmembrane helix</keyword>
<dbReference type="EMBL" id="KN840530">
    <property type="protein sequence ID" value="KIP05904.1"/>
    <property type="molecule type" value="Genomic_DNA"/>
</dbReference>
<dbReference type="HOGENOM" id="CLU_001265_0_1_1"/>
<evidence type="ECO:0000256" key="1">
    <source>
        <dbReference type="ARBA" id="ARBA00004141"/>
    </source>
</evidence>
<feature type="transmembrane region" description="Helical" evidence="6">
    <location>
        <begin position="221"/>
        <end position="243"/>
    </location>
</feature>
<keyword evidence="3 6" id="KW-0812">Transmembrane</keyword>
<feature type="transmembrane region" description="Helical" evidence="6">
    <location>
        <begin position="291"/>
        <end position="311"/>
    </location>
</feature>
<feature type="transmembrane region" description="Helical" evidence="6">
    <location>
        <begin position="152"/>
        <end position="176"/>
    </location>
</feature>
<gene>
    <name evidence="8" type="ORF">PHLGIDRAFT_73495</name>
</gene>
<feature type="transmembrane region" description="Helical" evidence="6">
    <location>
        <begin position="414"/>
        <end position="438"/>
    </location>
</feature>
<feature type="transmembrane region" description="Helical" evidence="6">
    <location>
        <begin position="80"/>
        <end position="97"/>
    </location>
</feature>
<feature type="transmembrane region" description="Helical" evidence="6">
    <location>
        <begin position="38"/>
        <end position="59"/>
    </location>
</feature>
<dbReference type="InterPro" id="IPR036259">
    <property type="entry name" value="MFS_trans_sf"/>
</dbReference>
<dbReference type="Gene3D" id="1.20.1250.20">
    <property type="entry name" value="MFS general substrate transporter like domains"/>
    <property type="match status" value="2"/>
</dbReference>
<dbReference type="PANTHER" id="PTHR43791:SF85">
    <property type="entry name" value="TRANSPORTER, PUTATIVE (AFU_ORTHOLOGUE AFUA_6G00710)-RELATED"/>
    <property type="match status" value="1"/>
</dbReference>
<dbReference type="OrthoDB" id="2985014at2759"/>
<feature type="transmembrane region" description="Helical" evidence="6">
    <location>
        <begin position="380"/>
        <end position="402"/>
    </location>
</feature>
<protein>
    <recommendedName>
        <fullName evidence="7">Major facilitator superfamily (MFS) profile domain-containing protein</fullName>
    </recommendedName>
</protein>
<dbReference type="InterPro" id="IPR011701">
    <property type="entry name" value="MFS"/>
</dbReference>